<dbReference type="InterPro" id="IPR036444">
    <property type="entry name" value="PLipase_A2_dom_sf"/>
</dbReference>
<comment type="caution">
    <text evidence="1">The sequence shown here is derived from an EMBL/GenBank/DDBJ whole genome shotgun (WGS) entry which is preliminary data.</text>
</comment>
<name>A0ABT1LHX1_9HYPH</name>
<proteinExistence type="predicted"/>
<sequence>MAINWNLITTGPAGLPLPTYGNYGGPLYSDGQILGDPNQHVDYASPPVDQLDALFLRHDQAYDSPDPGVRAAGDLALVSAIAALPDASTTAEQDLYGGGAVVFGLYQMAVVNDRPDLVTPTQDLFYLEHGLGMIGSGLEDANSQTRIEAAHWAFDAVSSAAELGASTTSVAADEGDWIWSQSSAIITNAASHRPFANPGAAEISQAAIPQISTPAEIASDQLSDHLATLAAASWADWPLL</sequence>
<protein>
    <submittedName>
        <fullName evidence="1">Uncharacterized protein</fullName>
    </submittedName>
</protein>
<organism evidence="1 2">
    <name type="scientific">Alsobacter ponti</name>
    <dbReference type="NCBI Taxonomy" id="2962936"/>
    <lineage>
        <taxon>Bacteria</taxon>
        <taxon>Pseudomonadati</taxon>
        <taxon>Pseudomonadota</taxon>
        <taxon>Alphaproteobacteria</taxon>
        <taxon>Hyphomicrobiales</taxon>
        <taxon>Alsobacteraceae</taxon>
        <taxon>Alsobacter</taxon>
    </lineage>
</organism>
<dbReference type="EMBL" id="JANCLU010000037">
    <property type="protein sequence ID" value="MCP8941099.1"/>
    <property type="molecule type" value="Genomic_DNA"/>
</dbReference>
<accession>A0ABT1LHX1</accession>
<dbReference type="RefSeq" id="WP_254746586.1">
    <property type="nucleotide sequence ID" value="NZ_JANCLU010000037.1"/>
</dbReference>
<dbReference type="Proteomes" id="UP001205890">
    <property type="component" value="Unassembled WGS sequence"/>
</dbReference>
<evidence type="ECO:0000313" key="2">
    <source>
        <dbReference type="Proteomes" id="UP001205890"/>
    </source>
</evidence>
<reference evidence="1 2" key="1">
    <citation type="submission" date="2022-07" db="EMBL/GenBank/DDBJ databases">
        <authorList>
            <person name="Li W.-J."/>
            <person name="Deng Q.-Q."/>
        </authorList>
    </citation>
    <scope>NUCLEOTIDE SEQUENCE [LARGE SCALE GENOMIC DNA]</scope>
    <source>
        <strain evidence="1 2">SYSU M60028</strain>
    </source>
</reference>
<evidence type="ECO:0000313" key="1">
    <source>
        <dbReference type="EMBL" id="MCP8941099.1"/>
    </source>
</evidence>
<keyword evidence="2" id="KW-1185">Reference proteome</keyword>
<gene>
    <name evidence="1" type="ORF">NK718_21470</name>
</gene>
<dbReference type="Gene3D" id="1.20.90.10">
    <property type="entry name" value="Phospholipase A2 domain"/>
    <property type="match status" value="1"/>
</dbReference>